<dbReference type="Pfam" id="PF14238">
    <property type="entry name" value="DUF4340"/>
    <property type="match status" value="1"/>
</dbReference>
<reference evidence="4" key="1">
    <citation type="submission" date="2023-02" db="EMBL/GenBank/DDBJ databases">
        <title>Tahibacter soli sp. nov. isolated from soil.</title>
        <authorList>
            <person name="Baek J.H."/>
            <person name="Lee J.K."/>
            <person name="Choi D.G."/>
            <person name="Jeon C.O."/>
        </authorList>
    </citation>
    <scope>NUCLEOTIDE SEQUENCE</scope>
    <source>
        <strain evidence="4">BL</strain>
    </source>
</reference>
<dbReference type="Proteomes" id="UP001139971">
    <property type="component" value="Unassembled WGS sequence"/>
</dbReference>
<keyword evidence="5" id="KW-1185">Reference proteome</keyword>
<feature type="region of interest" description="Disordered" evidence="1">
    <location>
        <begin position="319"/>
        <end position="341"/>
    </location>
</feature>
<organism evidence="4 5">
    <name type="scientific">Tahibacter soli</name>
    <dbReference type="NCBI Taxonomy" id="2983605"/>
    <lineage>
        <taxon>Bacteria</taxon>
        <taxon>Pseudomonadati</taxon>
        <taxon>Pseudomonadota</taxon>
        <taxon>Gammaproteobacteria</taxon>
        <taxon>Lysobacterales</taxon>
        <taxon>Rhodanobacteraceae</taxon>
        <taxon>Tahibacter</taxon>
    </lineage>
</organism>
<dbReference type="AlphaFoldDB" id="A0A9X4BI60"/>
<dbReference type="EMBL" id="JAOVZO020000003">
    <property type="protein sequence ID" value="MDC8011862.1"/>
    <property type="molecule type" value="Genomic_DNA"/>
</dbReference>
<evidence type="ECO:0000256" key="2">
    <source>
        <dbReference type="SAM" id="SignalP"/>
    </source>
</evidence>
<name>A0A9X4BI60_9GAMM</name>
<evidence type="ECO:0000313" key="5">
    <source>
        <dbReference type="Proteomes" id="UP001139971"/>
    </source>
</evidence>
<evidence type="ECO:0000313" key="4">
    <source>
        <dbReference type="EMBL" id="MDC8011862.1"/>
    </source>
</evidence>
<proteinExistence type="predicted"/>
<gene>
    <name evidence="4" type="ORF">OD750_004805</name>
</gene>
<feature type="compositionally biased region" description="Low complexity" evidence="1">
    <location>
        <begin position="322"/>
        <end position="331"/>
    </location>
</feature>
<dbReference type="RefSeq" id="WP_263543131.1">
    <property type="nucleotide sequence ID" value="NZ_JAOVZO020000003.1"/>
</dbReference>
<sequence length="399" mass="42069">MNHMNQKTVLGLGVAALAAIAIAAAITSARKPASEATRPADAYALPELRDHLNDVKSLSVTGAGNQLVVTVEKGDKGWTVKERGGYAADVGKVREYLTKLSEAKLVEAKTSNDKRYDDLGVGDVGEAGAKGMLVALDGLGKPVQLIVGSIATRGDATFVRRAGDKQSWLARGALVPDKNTAMWLAKTIADVPATRVKEVTLTRPDGKRLRVYKDGEGDANFKVADVPKGRELSSEFAANSVGTTLAGLNLEDVTPAAQAAPPADGKVNKASFVTFDGVSVAIEAWKDGEKHYARIVPSFDAAAADAAIAAAQAKAKAEFDAKPAPAEGAAKPEPPLAVSDPARDKEQRLKALGDEVAQINARTEGWTIVLPQYKFANIDKSVDDLLKPLEEKKAEAKKK</sequence>
<protein>
    <submittedName>
        <fullName evidence="4">DUF4340 domain-containing protein</fullName>
    </submittedName>
</protein>
<accession>A0A9X4BI60</accession>
<dbReference type="InterPro" id="IPR025641">
    <property type="entry name" value="DUF4340"/>
</dbReference>
<evidence type="ECO:0000259" key="3">
    <source>
        <dbReference type="Pfam" id="PF14238"/>
    </source>
</evidence>
<feature type="signal peptide" evidence="2">
    <location>
        <begin position="1"/>
        <end position="23"/>
    </location>
</feature>
<feature type="domain" description="DUF4340" evidence="3">
    <location>
        <begin position="78"/>
        <end position="259"/>
    </location>
</feature>
<evidence type="ECO:0000256" key="1">
    <source>
        <dbReference type="SAM" id="MobiDB-lite"/>
    </source>
</evidence>
<comment type="caution">
    <text evidence="4">The sequence shown here is derived from an EMBL/GenBank/DDBJ whole genome shotgun (WGS) entry which is preliminary data.</text>
</comment>
<feature type="chain" id="PRO_5040928207" evidence="2">
    <location>
        <begin position="24"/>
        <end position="399"/>
    </location>
</feature>
<keyword evidence="2" id="KW-0732">Signal</keyword>